<keyword evidence="5 7" id="KW-1133">Transmembrane helix</keyword>
<feature type="transmembrane region" description="Helical" evidence="7">
    <location>
        <begin position="166"/>
        <end position="187"/>
    </location>
</feature>
<dbReference type="InterPro" id="IPR008276">
    <property type="entry name" value="C_nuclsd_transpt"/>
</dbReference>
<evidence type="ECO:0000256" key="7">
    <source>
        <dbReference type="SAM" id="Phobius"/>
    </source>
</evidence>
<evidence type="ECO:0000256" key="4">
    <source>
        <dbReference type="ARBA" id="ARBA00022692"/>
    </source>
</evidence>
<evidence type="ECO:0000259" key="9">
    <source>
        <dbReference type="Pfam" id="PF07662"/>
    </source>
</evidence>
<feature type="transmembrane region" description="Helical" evidence="7">
    <location>
        <begin position="291"/>
        <end position="314"/>
    </location>
</feature>
<evidence type="ECO:0000256" key="2">
    <source>
        <dbReference type="ARBA" id="ARBA00009033"/>
    </source>
</evidence>
<dbReference type="InterPro" id="IPR011657">
    <property type="entry name" value="CNT_C_dom"/>
</dbReference>
<dbReference type="InterPro" id="IPR002668">
    <property type="entry name" value="CNT_N_dom"/>
</dbReference>
<dbReference type="InterPro" id="IPR011642">
    <property type="entry name" value="Gate_dom"/>
</dbReference>
<gene>
    <name evidence="11" type="ORF">QPK24_05485</name>
</gene>
<dbReference type="Pfam" id="PF01773">
    <property type="entry name" value="Nucleos_tra2_N"/>
    <property type="match status" value="1"/>
</dbReference>
<feature type="domain" description="Concentrative nucleoside transporter N-terminal" evidence="8">
    <location>
        <begin position="10"/>
        <end position="81"/>
    </location>
</feature>
<reference evidence="11 12" key="1">
    <citation type="submission" date="2023-06" db="EMBL/GenBank/DDBJ databases">
        <title>Paenibacillus polygonum sp. nov., an endophytic bacterium, isolated from Polygonum lapathifolium L. in Nanji Wetland National Nature Reserve, South of Poyang Lake, Jiangxi Province, China.</title>
        <authorList>
            <person name="Yu Z."/>
        </authorList>
    </citation>
    <scope>NUCLEOTIDE SEQUENCE [LARGE SCALE GENOMIC DNA]</scope>
    <source>
        <strain evidence="11 12">C31</strain>
    </source>
</reference>
<feature type="transmembrane region" description="Helical" evidence="7">
    <location>
        <begin position="249"/>
        <end position="271"/>
    </location>
</feature>
<dbReference type="PANTHER" id="PTHR10590">
    <property type="entry name" value="SODIUM/NUCLEOSIDE COTRANSPORTER"/>
    <property type="match status" value="1"/>
</dbReference>
<keyword evidence="6 7" id="KW-0472">Membrane</keyword>
<evidence type="ECO:0000259" key="10">
    <source>
        <dbReference type="Pfam" id="PF07670"/>
    </source>
</evidence>
<evidence type="ECO:0000256" key="3">
    <source>
        <dbReference type="ARBA" id="ARBA00022475"/>
    </source>
</evidence>
<evidence type="ECO:0000256" key="5">
    <source>
        <dbReference type="ARBA" id="ARBA00022989"/>
    </source>
</evidence>
<keyword evidence="4 7" id="KW-0812">Transmembrane</keyword>
<comment type="similarity">
    <text evidence="2">Belongs to the concentrative nucleoside transporter (CNT) (TC 2.A.41) family.</text>
</comment>
<sequence length="395" mass="41984">MFGVLLGIVAIVLLLGVSYLLSNDKRNINFRAIIIMLGIQFILTWLLLKTTTGLKVVDTISTGFNKLLEYGMEGVDFVVGGWIPEGQSPFFVNVLLILVFTSAFLSLLTHLKILPYIIKFVGGLLSKVTGLPQIESFNAINSIFFGQADAILAIKAHIKSLNKNRLFIISTSAMASVSAALIASYMTMLPSKFVLIAVVLNVFSALIVASIVAPVKVSKEEEEIDINEMIHTKNVFEAIGSGAMDGGKVALIVSVMLIAYLGILALVNGIFDGVFGMDLTTMVGYVFAPIAYLMGIPGNEMITAGSVMGTKLIANEFAAIMQFQPMMADLSEKTVSILSTFLISFASIGSIGIVSGAVQAIDGAKGKEVGAFGLKMLLVATMASILSATVVGLFL</sequence>
<dbReference type="EMBL" id="CP127162">
    <property type="protein sequence ID" value="WIV20159.1"/>
    <property type="molecule type" value="Genomic_DNA"/>
</dbReference>
<dbReference type="Pfam" id="PF07662">
    <property type="entry name" value="Nucleos_tra2_C"/>
    <property type="match status" value="1"/>
</dbReference>
<evidence type="ECO:0000256" key="1">
    <source>
        <dbReference type="ARBA" id="ARBA00004651"/>
    </source>
</evidence>
<keyword evidence="12" id="KW-1185">Reference proteome</keyword>
<feature type="transmembrane region" description="Helical" evidence="7">
    <location>
        <begin position="90"/>
        <end position="117"/>
    </location>
</feature>
<feature type="transmembrane region" description="Helical" evidence="7">
    <location>
        <begin position="373"/>
        <end position="394"/>
    </location>
</feature>
<dbReference type="Pfam" id="PF07670">
    <property type="entry name" value="Gate"/>
    <property type="match status" value="1"/>
</dbReference>
<feature type="transmembrane region" description="Helical" evidence="7">
    <location>
        <begin position="30"/>
        <end position="48"/>
    </location>
</feature>
<evidence type="ECO:0000259" key="8">
    <source>
        <dbReference type="Pfam" id="PF01773"/>
    </source>
</evidence>
<feature type="domain" description="Concentrative nucleoside transporter C-terminal" evidence="9">
    <location>
        <begin position="194"/>
        <end position="392"/>
    </location>
</feature>
<dbReference type="RefSeq" id="WP_285746840.1">
    <property type="nucleotide sequence ID" value="NZ_CP127162.1"/>
</dbReference>
<evidence type="ECO:0000256" key="6">
    <source>
        <dbReference type="ARBA" id="ARBA00023136"/>
    </source>
</evidence>
<accession>A0ABY8X640</accession>
<feature type="domain" description="Nucleoside transporter/FeoB GTPase Gate" evidence="10">
    <location>
        <begin position="91"/>
        <end position="189"/>
    </location>
</feature>
<keyword evidence="3" id="KW-1003">Cell membrane</keyword>
<protein>
    <submittedName>
        <fullName evidence="11">Nucleoside transporter C-terminal domain-containing protein</fullName>
    </submittedName>
</protein>
<name>A0ABY8X640_9BACL</name>
<feature type="transmembrane region" description="Helical" evidence="7">
    <location>
        <begin position="335"/>
        <end position="361"/>
    </location>
</feature>
<proteinExistence type="inferred from homology"/>
<organism evidence="11 12">
    <name type="scientific">Paenibacillus polygoni</name>
    <dbReference type="NCBI Taxonomy" id="3050112"/>
    <lineage>
        <taxon>Bacteria</taxon>
        <taxon>Bacillati</taxon>
        <taxon>Bacillota</taxon>
        <taxon>Bacilli</taxon>
        <taxon>Bacillales</taxon>
        <taxon>Paenibacillaceae</taxon>
        <taxon>Paenibacillus</taxon>
    </lineage>
</organism>
<feature type="transmembrane region" description="Helical" evidence="7">
    <location>
        <begin position="193"/>
        <end position="213"/>
    </location>
</feature>
<comment type="subcellular location">
    <subcellularLocation>
        <location evidence="1">Cell membrane</location>
        <topology evidence="1">Multi-pass membrane protein</topology>
    </subcellularLocation>
</comment>
<dbReference type="Proteomes" id="UP001236415">
    <property type="component" value="Chromosome"/>
</dbReference>
<dbReference type="PANTHER" id="PTHR10590:SF23">
    <property type="entry name" value="NUPC_NUPG FAMILY NUCLEOSIDE CNT TRANSPORTER"/>
    <property type="match status" value="1"/>
</dbReference>
<evidence type="ECO:0000313" key="12">
    <source>
        <dbReference type="Proteomes" id="UP001236415"/>
    </source>
</evidence>
<evidence type="ECO:0000313" key="11">
    <source>
        <dbReference type="EMBL" id="WIV20159.1"/>
    </source>
</evidence>